<dbReference type="AlphaFoldDB" id="A0A4C1V0N1"/>
<evidence type="ECO:0000313" key="2">
    <source>
        <dbReference type="Proteomes" id="UP000299102"/>
    </source>
</evidence>
<organism evidence="1 2">
    <name type="scientific">Eumeta variegata</name>
    <name type="common">Bagworm moth</name>
    <name type="synonym">Eumeta japonica</name>
    <dbReference type="NCBI Taxonomy" id="151549"/>
    <lineage>
        <taxon>Eukaryota</taxon>
        <taxon>Metazoa</taxon>
        <taxon>Ecdysozoa</taxon>
        <taxon>Arthropoda</taxon>
        <taxon>Hexapoda</taxon>
        <taxon>Insecta</taxon>
        <taxon>Pterygota</taxon>
        <taxon>Neoptera</taxon>
        <taxon>Endopterygota</taxon>
        <taxon>Lepidoptera</taxon>
        <taxon>Glossata</taxon>
        <taxon>Ditrysia</taxon>
        <taxon>Tineoidea</taxon>
        <taxon>Psychidae</taxon>
        <taxon>Oiketicinae</taxon>
        <taxon>Eumeta</taxon>
    </lineage>
</organism>
<sequence>MSVPPLTGVLIYRGRDDDLHFGPVIALLRFKVNRRKRALRPSHEPFKNSNLFLCGDKYTTSFVKLDKLWGRRNPEKCSGAGWNSARRTSAIRTDGLVEVRGSLSVVGGRGSLSAGPVRVGFLFTVRAVLGYTGTLGHTEARSLGTQGRSPQTQSQSP</sequence>
<reference evidence="1 2" key="1">
    <citation type="journal article" date="2019" name="Commun. Biol.">
        <title>The bagworm genome reveals a unique fibroin gene that provides high tensile strength.</title>
        <authorList>
            <person name="Kono N."/>
            <person name="Nakamura H."/>
            <person name="Ohtoshi R."/>
            <person name="Tomita M."/>
            <person name="Numata K."/>
            <person name="Arakawa K."/>
        </authorList>
    </citation>
    <scope>NUCLEOTIDE SEQUENCE [LARGE SCALE GENOMIC DNA]</scope>
</reference>
<protein>
    <submittedName>
        <fullName evidence="1">Uncharacterized protein</fullName>
    </submittedName>
</protein>
<keyword evidence="2" id="KW-1185">Reference proteome</keyword>
<comment type="caution">
    <text evidence="1">The sequence shown here is derived from an EMBL/GenBank/DDBJ whole genome shotgun (WGS) entry which is preliminary data.</text>
</comment>
<evidence type="ECO:0000313" key="1">
    <source>
        <dbReference type="EMBL" id="GBP31782.1"/>
    </source>
</evidence>
<accession>A0A4C1V0N1</accession>
<proteinExistence type="predicted"/>
<name>A0A4C1V0N1_EUMVA</name>
<gene>
    <name evidence="1" type="ORF">EVAR_81548_1</name>
</gene>
<dbReference type="Proteomes" id="UP000299102">
    <property type="component" value="Unassembled WGS sequence"/>
</dbReference>
<dbReference type="EMBL" id="BGZK01000251">
    <property type="protein sequence ID" value="GBP31782.1"/>
    <property type="molecule type" value="Genomic_DNA"/>
</dbReference>